<gene>
    <name evidence="1" type="ORF">PAL_GLEAN10015709</name>
</gene>
<dbReference type="AlphaFoldDB" id="L5KKF2"/>
<organism evidence="1 2">
    <name type="scientific">Pteropus alecto</name>
    <name type="common">Black flying fox</name>
    <dbReference type="NCBI Taxonomy" id="9402"/>
    <lineage>
        <taxon>Eukaryota</taxon>
        <taxon>Metazoa</taxon>
        <taxon>Chordata</taxon>
        <taxon>Craniata</taxon>
        <taxon>Vertebrata</taxon>
        <taxon>Euteleostomi</taxon>
        <taxon>Mammalia</taxon>
        <taxon>Eutheria</taxon>
        <taxon>Laurasiatheria</taxon>
        <taxon>Chiroptera</taxon>
        <taxon>Yinpterochiroptera</taxon>
        <taxon>Pteropodoidea</taxon>
        <taxon>Pteropodidae</taxon>
        <taxon>Pteropodinae</taxon>
        <taxon>Pteropus</taxon>
    </lineage>
</organism>
<accession>L5KKF2</accession>
<proteinExistence type="predicted"/>
<dbReference type="EMBL" id="KB030666">
    <property type="protein sequence ID" value="ELK12025.1"/>
    <property type="molecule type" value="Genomic_DNA"/>
</dbReference>
<protein>
    <submittedName>
        <fullName evidence="1">Uncharacterized protein</fullName>
    </submittedName>
</protein>
<dbReference type="Proteomes" id="UP000010552">
    <property type="component" value="Unassembled WGS sequence"/>
</dbReference>
<dbReference type="InParanoid" id="L5KKF2"/>
<keyword evidence="2" id="KW-1185">Reference proteome</keyword>
<reference evidence="2" key="1">
    <citation type="journal article" date="2013" name="Science">
        <title>Comparative analysis of bat genomes provides insight into the evolution of flight and immunity.</title>
        <authorList>
            <person name="Zhang G."/>
            <person name="Cowled C."/>
            <person name="Shi Z."/>
            <person name="Huang Z."/>
            <person name="Bishop-Lilly K.A."/>
            <person name="Fang X."/>
            <person name="Wynne J.W."/>
            <person name="Xiong Z."/>
            <person name="Baker M.L."/>
            <person name="Zhao W."/>
            <person name="Tachedjian M."/>
            <person name="Zhu Y."/>
            <person name="Zhou P."/>
            <person name="Jiang X."/>
            <person name="Ng J."/>
            <person name="Yang L."/>
            <person name="Wu L."/>
            <person name="Xiao J."/>
            <person name="Feng Y."/>
            <person name="Chen Y."/>
            <person name="Sun X."/>
            <person name="Zhang Y."/>
            <person name="Marsh G.A."/>
            <person name="Crameri G."/>
            <person name="Broder C.C."/>
            <person name="Frey K.G."/>
            <person name="Wang L.F."/>
            <person name="Wang J."/>
        </authorList>
    </citation>
    <scope>NUCLEOTIDE SEQUENCE [LARGE SCALE GENOMIC DNA]</scope>
</reference>
<evidence type="ECO:0000313" key="1">
    <source>
        <dbReference type="EMBL" id="ELK12025.1"/>
    </source>
</evidence>
<name>L5KKF2_PTEAL</name>
<evidence type="ECO:0000313" key="2">
    <source>
        <dbReference type="Proteomes" id="UP000010552"/>
    </source>
</evidence>
<sequence length="216" mass="23814">MVLRRRHSHCTPKHREGGLCSRPLLEVTVFKWACWHKVPAVDTHVCTPGDPERAPYYAPDLSQLQSANSLASLETQKETLLSVLPEILKGPNNQLQSLPTAVFQSLFLALEIMKGLLTQLEPLPATVCEQSYQHRDLAGDTPVCASRDPEMTLSLALIPLATHKLYIKSSTFDIWPAQSLTGDLFCSGVISTLKSQVILQFSVTGIALDNVLLKVK</sequence>